<sequence>MNPHSTATGLDGSELLDLTQHEIQALRTRFNLADAHTHQRQSAAQREIVARLPELWYEAEEGLQATYEQRFTEAFFRLHRQPTALAKNKTLLSYAASISTMVAGMYLKQHRKSVTLVEPCFDNLYDVLANMGVPLYPIEESALHDPDRIYAELKRNVRTDALFLVDPNNPTGFTLLQYGRKGFEEVVRFCKDHNKLLIIDFCFASFTLFDPDLARFDIYELLESSGVSYLAIEDTGKTWPVQDAKCAMITASDDIREDVYNLHTSVLLNVSPFVLNMLTQYIEEADQNHLASVREVLTLNRESIRKALDGTILEYQEPVAPVSVAWAKINHPEMTASELQQILSKEEVYILPGRFFYWSQPDKGEAYARFALAREPRLFAEAMVRMREVVERHGR</sequence>
<keyword evidence="3" id="KW-1185">Reference proteome</keyword>
<comment type="caution">
    <text evidence="2">The sequence shown here is derived from an EMBL/GenBank/DDBJ whole genome shotgun (WGS) entry which is preliminary data.</text>
</comment>
<dbReference type="CDD" id="cd00609">
    <property type="entry name" value="AAT_like"/>
    <property type="match status" value="1"/>
</dbReference>
<accession>A0ABQ2ZIE5</accession>
<dbReference type="InterPro" id="IPR015424">
    <property type="entry name" value="PyrdxlP-dep_Trfase"/>
</dbReference>
<dbReference type="GeneID" id="96288294"/>
<dbReference type="Gene3D" id="3.40.640.10">
    <property type="entry name" value="Type I PLP-dependent aspartate aminotransferase-like (Major domain)"/>
    <property type="match status" value="1"/>
</dbReference>
<protein>
    <recommendedName>
        <fullName evidence="1">Aminotransferase class I/classII large domain-containing protein</fullName>
    </recommendedName>
</protein>
<name>A0ABQ2ZIE5_9ACTN</name>
<dbReference type="InterPro" id="IPR004839">
    <property type="entry name" value="Aminotransferase_I/II_large"/>
</dbReference>
<dbReference type="Proteomes" id="UP000600946">
    <property type="component" value="Unassembled WGS sequence"/>
</dbReference>
<dbReference type="Pfam" id="PF00155">
    <property type="entry name" value="Aminotran_1_2"/>
    <property type="match status" value="1"/>
</dbReference>
<dbReference type="PANTHER" id="PTHR43510">
    <property type="entry name" value="AMINOTRANSFERASE FUNCTION, HYPOTHETICAL (EUROFUNG)"/>
    <property type="match status" value="1"/>
</dbReference>
<feature type="domain" description="Aminotransferase class I/classII large" evidence="1">
    <location>
        <begin position="94"/>
        <end position="358"/>
    </location>
</feature>
<dbReference type="SUPFAM" id="SSF53383">
    <property type="entry name" value="PLP-dependent transferases"/>
    <property type="match status" value="1"/>
</dbReference>
<reference evidence="3" key="1">
    <citation type="journal article" date="2019" name="Int. J. Syst. Evol. Microbiol.">
        <title>The Global Catalogue of Microorganisms (GCM) 10K type strain sequencing project: providing services to taxonomists for standard genome sequencing and annotation.</title>
        <authorList>
            <consortium name="The Broad Institute Genomics Platform"/>
            <consortium name="The Broad Institute Genome Sequencing Center for Infectious Disease"/>
            <person name="Wu L."/>
            <person name="Ma J."/>
        </authorList>
    </citation>
    <scope>NUCLEOTIDE SEQUENCE [LARGE SCALE GENOMIC DNA]</scope>
    <source>
        <strain evidence="3">JCM 4594</strain>
    </source>
</reference>
<evidence type="ECO:0000259" key="1">
    <source>
        <dbReference type="Pfam" id="PF00155"/>
    </source>
</evidence>
<dbReference type="Gene3D" id="3.90.1150.10">
    <property type="entry name" value="Aspartate Aminotransferase, domain 1"/>
    <property type="match status" value="1"/>
</dbReference>
<organism evidence="2 3">
    <name type="scientific">Streptomyces xanthochromogenes</name>
    <dbReference type="NCBI Taxonomy" id="67384"/>
    <lineage>
        <taxon>Bacteria</taxon>
        <taxon>Bacillati</taxon>
        <taxon>Actinomycetota</taxon>
        <taxon>Actinomycetes</taxon>
        <taxon>Kitasatosporales</taxon>
        <taxon>Streptomycetaceae</taxon>
        <taxon>Streptomyces</taxon>
    </lineage>
</organism>
<dbReference type="InterPro" id="IPR015421">
    <property type="entry name" value="PyrdxlP-dep_Trfase_major"/>
</dbReference>
<proteinExistence type="predicted"/>
<dbReference type="PANTHER" id="PTHR43510:SF1">
    <property type="entry name" value="AMINOTRANSFERASE FUNCTION, HYPOTHETICAL (EUROFUNG)"/>
    <property type="match status" value="1"/>
</dbReference>
<evidence type="ECO:0000313" key="3">
    <source>
        <dbReference type="Proteomes" id="UP000600946"/>
    </source>
</evidence>
<evidence type="ECO:0000313" key="2">
    <source>
        <dbReference type="EMBL" id="GGY14537.1"/>
    </source>
</evidence>
<dbReference type="EMBL" id="BMUU01000001">
    <property type="protein sequence ID" value="GGY14537.1"/>
    <property type="molecule type" value="Genomic_DNA"/>
</dbReference>
<dbReference type="RefSeq" id="WP_190025864.1">
    <property type="nucleotide sequence ID" value="NZ_BMUU01000001.1"/>
</dbReference>
<dbReference type="InterPro" id="IPR015422">
    <property type="entry name" value="PyrdxlP-dep_Trfase_small"/>
</dbReference>
<gene>
    <name evidence="2" type="ORF">GCM10010326_02520</name>
</gene>